<reference evidence="2 3" key="1">
    <citation type="submission" date="2016-07" db="EMBL/GenBank/DDBJ databases">
        <title>Pervasive Adenine N6-methylation of Active Genes in Fungi.</title>
        <authorList>
            <consortium name="DOE Joint Genome Institute"/>
            <person name="Mondo S.J."/>
            <person name="Dannebaum R.O."/>
            <person name="Kuo R.C."/>
            <person name="Labutti K."/>
            <person name="Haridas S."/>
            <person name="Kuo A."/>
            <person name="Salamov A."/>
            <person name="Ahrendt S.R."/>
            <person name="Lipzen A."/>
            <person name="Sullivan W."/>
            <person name="Andreopoulos W.B."/>
            <person name="Clum A."/>
            <person name="Lindquist E."/>
            <person name="Daum C."/>
            <person name="Ramamoorthy G.K."/>
            <person name="Gryganskyi A."/>
            <person name="Culley D."/>
            <person name="Magnuson J.K."/>
            <person name="James T.Y."/>
            <person name="O'Malley M.A."/>
            <person name="Stajich J.E."/>
            <person name="Spatafora J.W."/>
            <person name="Visel A."/>
            <person name="Grigoriev I.V."/>
        </authorList>
    </citation>
    <scope>NUCLEOTIDE SEQUENCE [LARGE SCALE GENOMIC DNA]</scope>
    <source>
        <strain evidence="2 3">CBS 931.73</strain>
    </source>
</reference>
<gene>
    <name evidence="2" type="ORF">K493DRAFT_320684</name>
</gene>
<proteinExistence type="predicted"/>
<keyword evidence="1" id="KW-1133">Transmembrane helix</keyword>
<dbReference type="InParanoid" id="A0A1Y1X6G9"/>
<evidence type="ECO:0000313" key="3">
    <source>
        <dbReference type="Proteomes" id="UP000193498"/>
    </source>
</evidence>
<keyword evidence="3" id="KW-1185">Reference proteome</keyword>
<evidence type="ECO:0000313" key="2">
    <source>
        <dbReference type="EMBL" id="ORX81393.1"/>
    </source>
</evidence>
<keyword evidence="1" id="KW-0472">Membrane</keyword>
<protein>
    <submittedName>
        <fullName evidence="2">Uncharacterized protein</fullName>
    </submittedName>
</protein>
<comment type="caution">
    <text evidence="2">The sequence shown here is derived from an EMBL/GenBank/DDBJ whole genome shotgun (WGS) entry which is preliminary data.</text>
</comment>
<name>A0A1Y1X6G9_9FUNG</name>
<keyword evidence="1" id="KW-0812">Transmembrane</keyword>
<dbReference type="EMBL" id="MCFE01000705">
    <property type="protein sequence ID" value="ORX81393.1"/>
    <property type="molecule type" value="Genomic_DNA"/>
</dbReference>
<sequence length="51" mass="4949">MGGTLGALANVVTTAGTTMAFARLTIAVAPATTLILLDLVAFSAGLLSPSS</sequence>
<feature type="transmembrane region" description="Helical" evidence="1">
    <location>
        <begin position="20"/>
        <end position="47"/>
    </location>
</feature>
<dbReference type="Proteomes" id="UP000193498">
    <property type="component" value="Unassembled WGS sequence"/>
</dbReference>
<organism evidence="2 3">
    <name type="scientific">Basidiobolus meristosporus CBS 931.73</name>
    <dbReference type="NCBI Taxonomy" id="1314790"/>
    <lineage>
        <taxon>Eukaryota</taxon>
        <taxon>Fungi</taxon>
        <taxon>Fungi incertae sedis</taxon>
        <taxon>Zoopagomycota</taxon>
        <taxon>Entomophthoromycotina</taxon>
        <taxon>Basidiobolomycetes</taxon>
        <taxon>Basidiobolales</taxon>
        <taxon>Basidiobolaceae</taxon>
        <taxon>Basidiobolus</taxon>
    </lineage>
</organism>
<accession>A0A1Y1X6G9</accession>
<evidence type="ECO:0000256" key="1">
    <source>
        <dbReference type="SAM" id="Phobius"/>
    </source>
</evidence>
<dbReference type="AlphaFoldDB" id="A0A1Y1X6G9"/>